<dbReference type="GeneID" id="103510476"/>
<dbReference type="InterPro" id="IPR002110">
    <property type="entry name" value="Ankyrin_rpt"/>
</dbReference>
<dbReference type="KEGG" id="dci:103510476"/>
<dbReference type="PANTHER" id="PTHR24192:SF3">
    <property type="entry name" value="ANKYRIN REPEAT DOMAIN 40"/>
    <property type="match status" value="1"/>
</dbReference>
<dbReference type="RefSeq" id="XP_008473369.1">
    <property type="nucleotide sequence ID" value="XM_008475147.3"/>
</dbReference>
<organism evidence="2 3">
    <name type="scientific">Diaphorina citri</name>
    <name type="common">Asian citrus psyllid</name>
    <dbReference type="NCBI Taxonomy" id="121845"/>
    <lineage>
        <taxon>Eukaryota</taxon>
        <taxon>Metazoa</taxon>
        <taxon>Ecdysozoa</taxon>
        <taxon>Arthropoda</taxon>
        <taxon>Hexapoda</taxon>
        <taxon>Insecta</taxon>
        <taxon>Pterygota</taxon>
        <taxon>Neoptera</taxon>
        <taxon>Paraneoptera</taxon>
        <taxon>Hemiptera</taxon>
        <taxon>Sternorrhyncha</taxon>
        <taxon>Psylloidea</taxon>
        <taxon>Psyllidae</taxon>
        <taxon>Diaphorininae</taxon>
        <taxon>Diaphorina</taxon>
    </lineage>
</organism>
<accession>A0A1S3D358</accession>
<protein>
    <submittedName>
        <fullName evidence="3">Ankyrin repeat domain-containing protein 40-like</fullName>
    </submittedName>
</protein>
<dbReference type="PANTHER" id="PTHR24192">
    <property type="entry name" value="ANKYRIN REPEAT DOMAIN 40"/>
    <property type="match status" value="1"/>
</dbReference>
<dbReference type="PROSITE" id="PS50088">
    <property type="entry name" value="ANK_REPEAT"/>
    <property type="match status" value="1"/>
</dbReference>
<sequence length="288" mass="32465">MDRVKYLEEQLREASCLGDFEAVCELVSKGIDINAQHDMNGWTALHWAAKRGQKDIVSYLLKHGADKSLLTSKEETPLALATKPEVRILLGGEPGVTINTADLPIVPNYIKNEPLDPRVNDYQVSNQNRTHQTNPVTANQNVVTTSHHSIVNHSTTNTPAQLDELVLKVRIAQDMDDDFIEIELNRLTELTYYSLLNICCKELNIDSPQTILKIRKLPNTIIRKDKDVARLTMFQEIELVLSQMPDGHGSIVNGMENTHLNSARLPFSAKGVNNYPSIHKYKNQTILY</sequence>
<dbReference type="AlphaFoldDB" id="A0A1S3D358"/>
<dbReference type="SUPFAM" id="SSF48403">
    <property type="entry name" value="Ankyrin repeat"/>
    <property type="match status" value="1"/>
</dbReference>
<keyword evidence="1" id="KW-0040">ANK repeat</keyword>
<dbReference type="Gene3D" id="1.25.40.20">
    <property type="entry name" value="Ankyrin repeat-containing domain"/>
    <property type="match status" value="1"/>
</dbReference>
<dbReference type="InterPro" id="IPR039195">
    <property type="entry name" value="ANKRD40"/>
</dbReference>
<dbReference type="PROSITE" id="PS50297">
    <property type="entry name" value="ANK_REP_REGION"/>
    <property type="match status" value="1"/>
</dbReference>
<proteinExistence type="predicted"/>
<feature type="repeat" description="ANK" evidence="1">
    <location>
        <begin position="40"/>
        <end position="72"/>
    </location>
</feature>
<dbReference type="STRING" id="121845.A0A1S3D358"/>
<dbReference type="OMA" id="CSNQQIL"/>
<dbReference type="PaxDb" id="121845-A0A1S3D358"/>
<keyword evidence="2" id="KW-1185">Reference proteome</keyword>
<evidence type="ECO:0000313" key="3">
    <source>
        <dbReference type="RefSeq" id="XP_008473369.1"/>
    </source>
</evidence>
<dbReference type="Proteomes" id="UP000079169">
    <property type="component" value="Unplaced"/>
</dbReference>
<dbReference type="Pfam" id="PF12796">
    <property type="entry name" value="Ank_2"/>
    <property type="match status" value="1"/>
</dbReference>
<evidence type="ECO:0000256" key="1">
    <source>
        <dbReference type="PROSITE-ProRule" id="PRU00023"/>
    </source>
</evidence>
<dbReference type="InterPro" id="IPR036770">
    <property type="entry name" value="Ankyrin_rpt-contain_sf"/>
</dbReference>
<gene>
    <name evidence="3" type="primary">LOC103510476</name>
</gene>
<evidence type="ECO:0000313" key="2">
    <source>
        <dbReference type="Proteomes" id="UP000079169"/>
    </source>
</evidence>
<name>A0A1S3D358_DIACI</name>
<reference evidence="3" key="1">
    <citation type="submission" date="2025-08" db="UniProtKB">
        <authorList>
            <consortium name="RefSeq"/>
        </authorList>
    </citation>
    <scope>IDENTIFICATION</scope>
</reference>
<dbReference type="SMART" id="SM00248">
    <property type="entry name" value="ANK"/>
    <property type="match status" value="2"/>
</dbReference>